<dbReference type="PANTHER" id="PTHR24421">
    <property type="entry name" value="NITRATE/NITRITE SENSOR PROTEIN NARX-RELATED"/>
    <property type="match status" value="1"/>
</dbReference>
<keyword evidence="8" id="KW-0175">Coiled coil</keyword>
<proteinExistence type="predicted"/>
<dbReference type="GO" id="GO:0016020">
    <property type="term" value="C:membrane"/>
    <property type="evidence" value="ECO:0007669"/>
    <property type="project" value="InterPro"/>
</dbReference>
<feature type="domain" description="Signal transduction histidine kinase subgroup 3 dimerisation and phosphoacceptor" evidence="9">
    <location>
        <begin position="122"/>
        <end position="189"/>
    </location>
</feature>
<dbReference type="GO" id="GO:0000155">
    <property type="term" value="F:phosphorelay sensor kinase activity"/>
    <property type="evidence" value="ECO:0007669"/>
    <property type="project" value="InterPro"/>
</dbReference>
<comment type="caution">
    <text evidence="11">The sequence shown here is derived from an EMBL/GenBank/DDBJ whole genome shotgun (WGS) entry which is preliminary data.</text>
</comment>
<evidence type="ECO:0000256" key="6">
    <source>
        <dbReference type="ARBA" id="ARBA00022777"/>
    </source>
</evidence>
<dbReference type="Pfam" id="PF13185">
    <property type="entry name" value="GAF_2"/>
    <property type="match status" value="1"/>
</dbReference>
<feature type="coiled-coil region" evidence="8">
    <location>
        <begin position="101"/>
        <end position="137"/>
    </location>
</feature>
<accession>X1GKS6</accession>
<evidence type="ECO:0000313" key="11">
    <source>
        <dbReference type="EMBL" id="GAH58491.1"/>
    </source>
</evidence>
<reference evidence="11" key="1">
    <citation type="journal article" date="2014" name="Front. Microbiol.">
        <title>High frequency of phylogenetically diverse reductive dehalogenase-homologous genes in deep subseafloor sedimentary metagenomes.</title>
        <authorList>
            <person name="Kawai M."/>
            <person name="Futagami T."/>
            <person name="Toyoda A."/>
            <person name="Takaki Y."/>
            <person name="Nishi S."/>
            <person name="Hori S."/>
            <person name="Arai W."/>
            <person name="Tsubouchi T."/>
            <person name="Morono Y."/>
            <person name="Uchiyama I."/>
            <person name="Ito T."/>
            <person name="Fujiyama A."/>
            <person name="Inagaki F."/>
            <person name="Takami H."/>
        </authorList>
    </citation>
    <scope>NUCLEOTIDE SEQUENCE</scope>
    <source>
        <strain evidence="11">Expedition CK06-06</strain>
    </source>
</reference>
<protein>
    <recommendedName>
        <fullName evidence="2">histidine kinase</fullName>
        <ecNumber evidence="2">2.7.13.3</ecNumber>
    </recommendedName>
</protein>
<keyword evidence="3" id="KW-0597">Phosphoprotein</keyword>
<gene>
    <name evidence="11" type="ORF">S03H2_38735</name>
</gene>
<dbReference type="Gene3D" id="3.30.565.10">
    <property type="entry name" value="Histidine kinase-like ATPase, C-terminal domain"/>
    <property type="match status" value="1"/>
</dbReference>
<feature type="non-terminal residue" evidence="11">
    <location>
        <position position="1"/>
    </location>
</feature>
<dbReference type="EC" id="2.7.13.3" evidence="2"/>
<feature type="non-terminal residue" evidence="11">
    <location>
        <position position="277"/>
    </location>
</feature>
<evidence type="ECO:0000259" key="10">
    <source>
        <dbReference type="Pfam" id="PF13185"/>
    </source>
</evidence>
<keyword evidence="6" id="KW-0418">Kinase</keyword>
<evidence type="ECO:0000256" key="5">
    <source>
        <dbReference type="ARBA" id="ARBA00022741"/>
    </source>
</evidence>
<dbReference type="InterPro" id="IPR011712">
    <property type="entry name" value="Sig_transdc_His_kin_sub3_dim/P"/>
</dbReference>
<evidence type="ECO:0000256" key="7">
    <source>
        <dbReference type="ARBA" id="ARBA00022840"/>
    </source>
</evidence>
<evidence type="ECO:0000256" key="8">
    <source>
        <dbReference type="SAM" id="Coils"/>
    </source>
</evidence>
<dbReference type="Gene3D" id="1.20.5.1930">
    <property type="match status" value="1"/>
</dbReference>
<dbReference type="Gene3D" id="3.30.450.40">
    <property type="match status" value="1"/>
</dbReference>
<evidence type="ECO:0000256" key="3">
    <source>
        <dbReference type="ARBA" id="ARBA00022553"/>
    </source>
</evidence>
<dbReference type="SUPFAM" id="SSF55874">
    <property type="entry name" value="ATPase domain of HSP90 chaperone/DNA topoisomerase II/histidine kinase"/>
    <property type="match status" value="1"/>
</dbReference>
<feature type="domain" description="GAF" evidence="10">
    <location>
        <begin position="1"/>
        <end position="79"/>
    </location>
</feature>
<dbReference type="InterPro" id="IPR036890">
    <property type="entry name" value="HATPase_C_sf"/>
</dbReference>
<evidence type="ECO:0000256" key="4">
    <source>
        <dbReference type="ARBA" id="ARBA00022679"/>
    </source>
</evidence>
<dbReference type="InterPro" id="IPR003018">
    <property type="entry name" value="GAF"/>
</dbReference>
<keyword evidence="4" id="KW-0808">Transferase</keyword>
<dbReference type="SUPFAM" id="SSF55781">
    <property type="entry name" value="GAF domain-like"/>
    <property type="match status" value="1"/>
</dbReference>
<evidence type="ECO:0000259" key="9">
    <source>
        <dbReference type="Pfam" id="PF07730"/>
    </source>
</evidence>
<dbReference type="PANTHER" id="PTHR24421:SF10">
    <property type="entry name" value="NITRATE_NITRITE SENSOR PROTEIN NARQ"/>
    <property type="match status" value="1"/>
</dbReference>
<sequence>GRVAQTGEPLLVENASQDSRLTRGVVKQEEIQAGLTVPLKAKDKVVGTLNVATRGSRQFSDEEVELLTTIGRQIGMAIENARLYQKERMMAERIARDVVMEKQLQENMRFYLQQVTIAQEEERKRIARELHDDTAQELVALSRQLDGFASTASHLSPQDLSYLEKLRQQVDRTLDGIRRFSQDLRPSVLDDLGLLPALEWLTSDLTQRFGMHIAVGILGSPRRFPPETELILFRIAQEALRNVWKHSEASDAWIVVEFGDDKTVLTITDNGKGFELP</sequence>
<dbReference type="Pfam" id="PF07730">
    <property type="entry name" value="HisKA_3"/>
    <property type="match status" value="1"/>
</dbReference>
<dbReference type="AlphaFoldDB" id="X1GKS6"/>
<dbReference type="EMBL" id="BARU01023896">
    <property type="protein sequence ID" value="GAH58491.1"/>
    <property type="molecule type" value="Genomic_DNA"/>
</dbReference>
<dbReference type="InterPro" id="IPR050482">
    <property type="entry name" value="Sensor_HK_TwoCompSys"/>
</dbReference>
<evidence type="ECO:0000256" key="1">
    <source>
        <dbReference type="ARBA" id="ARBA00000085"/>
    </source>
</evidence>
<dbReference type="GO" id="GO:0005524">
    <property type="term" value="F:ATP binding"/>
    <property type="evidence" value="ECO:0007669"/>
    <property type="project" value="UniProtKB-KW"/>
</dbReference>
<organism evidence="11">
    <name type="scientific">marine sediment metagenome</name>
    <dbReference type="NCBI Taxonomy" id="412755"/>
    <lineage>
        <taxon>unclassified sequences</taxon>
        <taxon>metagenomes</taxon>
        <taxon>ecological metagenomes</taxon>
    </lineage>
</organism>
<keyword evidence="5" id="KW-0547">Nucleotide-binding</keyword>
<keyword evidence="7" id="KW-0067">ATP-binding</keyword>
<name>X1GKS6_9ZZZZ</name>
<dbReference type="CDD" id="cd16917">
    <property type="entry name" value="HATPase_UhpB-NarQ-NarX-like"/>
    <property type="match status" value="1"/>
</dbReference>
<evidence type="ECO:0000256" key="2">
    <source>
        <dbReference type="ARBA" id="ARBA00012438"/>
    </source>
</evidence>
<comment type="catalytic activity">
    <reaction evidence="1">
        <text>ATP + protein L-histidine = ADP + protein N-phospho-L-histidine.</text>
        <dbReference type="EC" id="2.7.13.3"/>
    </reaction>
</comment>
<dbReference type="GO" id="GO:0046983">
    <property type="term" value="F:protein dimerization activity"/>
    <property type="evidence" value="ECO:0007669"/>
    <property type="project" value="InterPro"/>
</dbReference>
<dbReference type="InterPro" id="IPR029016">
    <property type="entry name" value="GAF-like_dom_sf"/>
</dbReference>